<reference evidence="1 3" key="1">
    <citation type="journal article" date="2019" name="Sci. Rep.">
        <title>Orb-weaving spider Araneus ventricosus genome elucidates the spidroin gene catalogue.</title>
        <authorList>
            <person name="Kono N."/>
            <person name="Nakamura H."/>
            <person name="Ohtoshi R."/>
            <person name="Moran D.A.P."/>
            <person name="Shinohara A."/>
            <person name="Yoshida Y."/>
            <person name="Fujiwara M."/>
            <person name="Mori M."/>
            <person name="Tomita M."/>
            <person name="Arakawa K."/>
        </authorList>
    </citation>
    <scope>NUCLEOTIDE SEQUENCE [LARGE SCALE GENOMIC DNA]</scope>
</reference>
<evidence type="ECO:0000313" key="3">
    <source>
        <dbReference type="Proteomes" id="UP000499080"/>
    </source>
</evidence>
<dbReference type="Proteomes" id="UP000499080">
    <property type="component" value="Unassembled WGS sequence"/>
</dbReference>
<keyword evidence="3" id="KW-1185">Reference proteome</keyword>
<name>A0A4Y2R4F7_ARAVE</name>
<dbReference type="EMBL" id="BGPR01225222">
    <property type="protein sequence ID" value="GBN70554.1"/>
    <property type="molecule type" value="Genomic_DNA"/>
</dbReference>
<accession>A0A4Y2R4F7</accession>
<sequence length="48" mass="5027">KSAGGSHAMLEQVCGDDTETVKTLYAWFKSLVTCVKASKTSIGVAGHI</sequence>
<protein>
    <submittedName>
        <fullName evidence="1">Uncharacterized protein</fullName>
    </submittedName>
</protein>
<organism evidence="1 3">
    <name type="scientific">Araneus ventricosus</name>
    <name type="common">Orbweaver spider</name>
    <name type="synonym">Epeira ventricosa</name>
    <dbReference type="NCBI Taxonomy" id="182803"/>
    <lineage>
        <taxon>Eukaryota</taxon>
        <taxon>Metazoa</taxon>
        <taxon>Ecdysozoa</taxon>
        <taxon>Arthropoda</taxon>
        <taxon>Chelicerata</taxon>
        <taxon>Arachnida</taxon>
        <taxon>Araneae</taxon>
        <taxon>Araneomorphae</taxon>
        <taxon>Entelegynae</taxon>
        <taxon>Araneoidea</taxon>
        <taxon>Araneidae</taxon>
        <taxon>Araneus</taxon>
    </lineage>
</organism>
<evidence type="ECO:0000313" key="2">
    <source>
        <dbReference type="EMBL" id="GBN70624.1"/>
    </source>
</evidence>
<proteinExistence type="predicted"/>
<feature type="non-terminal residue" evidence="1">
    <location>
        <position position="1"/>
    </location>
</feature>
<comment type="caution">
    <text evidence="1">The sequence shown here is derived from an EMBL/GenBank/DDBJ whole genome shotgun (WGS) entry which is preliminary data.</text>
</comment>
<gene>
    <name evidence="1" type="ORF">AVEN_101230_1</name>
    <name evidence="2" type="ORF">AVEN_85248_1</name>
</gene>
<evidence type="ECO:0000313" key="1">
    <source>
        <dbReference type="EMBL" id="GBN70554.1"/>
    </source>
</evidence>
<dbReference type="EMBL" id="BGPR01225256">
    <property type="protein sequence ID" value="GBN70624.1"/>
    <property type="molecule type" value="Genomic_DNA"/>
</dbReference>
<dbReference type="AlphaFoldDB" id="A0A4Y2R4F7"/>